<feature type="region of interest" description="Disordered" evidence="1">
    <location>
        <begin position="36"/>
        <end position="59"/>
    </location>
</feature>
<dbReference type="AlphaFoldDB" id="A0A4Y3V6X3"/>
<gene>
    <name evidence="2" type="ORF">SSP24_02090</name>
</gene>
<dbReference type="OrthoDB" id="4265675at2"/>
<reference evidence="2 3" key="1">
    <citation type="submission" date="2019-06" db="EMBL/GenBank/DDBJ databases">
        <title>Whole genome shotgun sequence of Streptomyces spinoverrucosus NBRC 14228.</title>
        <authorList>
            <person name="Hosoyama A."/>
            <person name="Uohara A."/>
            <person name="Ohji S."/>
            <person name="Ichikawa N."/>
        </authorList>
    </citation>
    <scope>NUCLEOTIDE SEQUENCE [LARGE SCALE GENOMIC DNA]</scope>
    <source>
        <strain evidence="2 3">NBRC 14228</strain>
    </source>
</reference>
<protein>
    <submittedName>
        <fullName evidence="2">Uncharacterized protein</fullName>
    </submittedName>
</protein>
<evidence type="ECO:0000256" key="1">
    <source>
        <dbReference type="SAM" id="MobiDB-lite"/>
    </source>
</evidence>
<dbReference type="EMBL" id="BJND01000003">
    <property type="protein sequence ID" value="GEC02554.1"/>
    <property type="molecule type" value="Genomic_DNA"/>
</dbReference>
<proteinExistence type="predicted"/>
<sequence length="59" mass="6755">MTTSTSDKPVVRRLETGWSKARRLRAKNELRTWLPAVESPDGPRTPHTAPEWNIVRGED</sequence>
<name>A0A4Y3V6X3_9ACTN</name>
<evidence type="ECO:0000313" key="3">
    <source>
        <dbReference type="Proteomes" id="UP000317881"/>
    </source>
</evidence>
<keyword evidence="3" id="KW-1185">Reference proteome</keyword>
<accession>A0A4Y3V6X3</accession>
<evidence type="ECO:0000313" key="2">
    <source>
        <dbReference type="EMBL" id="GEC02554.1"/>
    </source>
</evidence>
<comment type="caution">
    <text evidence="2">The sequence shown here is derived from an EMBL/GenBank/DDBJ whole genome shotgun (WGS) entry which is preliminary data.</text>
</comment>
<dbReference type="RefSeq" id="WP_141306622.1">
    <property type="nucleotide sequence ID" value="NZ_BJND01000003.1"/>
</dbReference>
<dbReference type="Proteomes" id="UP000317881">
    <property type="component" value="Unassembled WGS sequence"/>
</dbReference>
<organism evidence="2 3">
    <name type="scientific">Streptomyces spinoverrucosus</name>
    <dbReference type="NCBI Taxonomy" id="284043"/>
    <lineage>
        <taxon>Bacteria</taxon>
        <taxon>Bacillati</taxon>
        <taxon>Actinomycetota</taxon>
        <taxon>Actinomycetes</taxon>
        <taxon>Kitasatosporales</taxon>
        <taxon>Streptomycetaceae</taxon>
        <taxon>Streptomyces</taxon>
    </lineage>
</organism>